<protein>
    <submittedName>
        <fullName evidence="1">Uncharacterized protein</fullName>
    </submittedName>
</protein>
<dbReference type="Gene3D" id="2.40.50.140">
    <property type="entry name" value="Nucleic acid-binding proteins"/>
    <property type="match status" value="2"/>
</dbReference>
<organism evidence="1 2">
    <name type="scientific">Cytobacillus kochii</name>
    <dbReference type="NCBI Taxonomy" id="859143"/>
    <lineage>
        <taxon>Bacteria</taxon>
        <taxon>Bacillati</taxon>
        <taxon>Bacillota</taxon>
        <taxon>Bacilli</taxon>
        <taxon>Bacillales</taxon>
        <taxon>Bacillaceae</taxon>
        <taxon>Cytobacillus</taxon>
    </lineage>
</organism>
<dbReference type="InterPro" id="IPR012340">
    <property type="entry name" value="NA-bd_OB-fold"/>
</dbReference>
<accession>A0A248TJT0</accession>
<reference evidence="1 2" key="1">
    <citation type="submission" date="2017-08" db="EMBL/GenBank/DDBJ databases">
        <title>Complete Genome Sequence of Bacillus kochii Oregon-R-modENCODE STRAIN BDGP4, isolated from Drosophila melanogaster gut.</title>
        <authorList>
            <person name="Wan K.H."/>
            <person name="Yu C."/>
            <person name="Park S."/>
            <person name="Hammonds A.S."/>
            <person name="Booth B.W."/>
            <person name="Celniker S.E."/>
        </authorList>
    </citation>
    <scope>NUCLEOTIDE SEQUENCE [LARGE SCALE GENOMIC DNA]</scope>
    <source>
        <strain evidence="1 2">BDGP4</strain>
    </source>
</reference>
<dbReference type="RefSeq" id="WP_095372027.1">
    <property type="nucleotide sequence ID" value="NZ_CP022983.1"/>
</dbReference>
<name>A0A248TJT0_9BACI</name>
<dbReference type="KEGG" id="bko:CKF48_14785"/>
<proteinExistence type="predicted"/>
<dbReference type="EMBL" id="CP022983">
    <property type="protein sequence ID" value="ASV68457.1"/>
    <property type="molecule type" value="Genomic_DNA"/>
</dbReference>
<evidence type="ECO:0000313" key="1">
    <source>
        <dbReference type="EMBL" id="ASV68457.1"/>
    </source>
</evidence>
<dbReference type="OrthoDB" id="2968216at2"/>
<sequence length="202" mass="23012">MKGFIVMFLLLMGLNYFVYMHLSSASSEYGKRSQIGYLLLDKHMLIGDKDFQQADLHLDVNRLKEKYDTIYYLSYKASQLPEGIKNGDKVKVSYSKISQTKIPQIAVKAMELYTSSCEKKSVLVGHIYIEEKILIEDGNLHAKDIHLDMDELQAKYQIVLLHIESPLLLEGIVSGDQVAIGYSRMLESYPPKALVTCIEKLN</sequence>
<dbReference type="AlphaFoldDB" id="A0A248TJT0"/>
<gene>
    <name evidence="1" type="ORF">CKF48_14785</name>
</gene>
<keyword evidence="2" id="KW-1185">Reference proteome</keyword>
<evidence type="ECO:0000313" key="2">
    <source>
        <dbReference type="Proteomes" id="UP000215137"/>
    </source>
</evidence>
<dbReference type="Proteomes" id="UP000215137">
    <property type="component" value="Chromosome"/>
</dbReference>